<organism evidence="3 4">
    <name type="scientific">Aureococcus anophagefferens</name>
    <name type="common">Harmful bloom alga</name>
    <dbReference type="NCBI Taxonomy" id="44056"/>
    <lineage>
        <taxon>Eukaryota</taxon>
        <taxon>Sar</taxon>
        <taxon>Stramenopiles</taxon>
        <taxon>Ochrophyta</taxon>
        <taxon>Pelagophyceae</taxon>
        <taxon>Pelagomonadales</taxon>
        <taxon>Pelagomonadaceae</taxon>
        <taxon>Aureococcus</taxon>
    </lineage>
</organism>
<feature type="domain" description="CobW/HypB/UreG nucleotide-binding" evidence="2">
    <location>
        <begin position="105"/>
        <end position="189"/>
    </location>
</feature>
<reference evidence="3 4" key="1">
    <citation type="submission" date="2024-03" db="EMBL/GenBank/DDBJ databases">
        <title>Aureococcus anophagefferens CCMP1851 and Kratosvirus quantuckense: Draft genome of a second virus-susceptible host strain in the model system.</title>
        <authorList>
            <person name="Chase E."/>
            <person name="Truchon A.R."/>
            <person name="Schepens W."/>
            <person name="Wilhelm S.W."/>
        </authorList>
    </citation>
    <scope>NUCLEOTIDE SEQUENCE [LARGE SCALE GENOMIC DNA]</scope>
    <source>
        <strain evidence="3 4">CCMP1851</strain>
    </source>
</reference>
<dbReference type="EMBL" id="JBBJCI010000131">
    <property type="protein sequence ID" value="KAK7242938.1"/>
    <property type="molecule type" value="Genomic_DNA"/>
</dbReference>
<dbReference type="Proteomes" id="UP001363151">
    <property type="component" value="Unassembled WGS sequence"/>
</dbReference>
<evidence type="ECO:0000313" key="3">
    <source>
        <dbReference type="EMBL" id="KAK7242938.1"/>
    </source>
</evidence>
<accession>A0ABR1G2Z2</accession>
<protein>
    <submittedName>
        <fullName evidence="3">Cobalamin synthesis protein</fullName>
    </submittedName>
</protein>
<comment type="caution">
    <text evidence="3">The sequence shown here is derived from an EMBL/GenBank/DDBJ whole genome shotgun (WGS) entry which is preliminary data.</text>
</comment>
<dbReference type="InterPro" id="IPR027417">
    <property type="entry name" value="P-loop_NTPase"/>
</dbReference>
<dbReference type="Gene3D" id="3.40.50.300">
    <property type="entry name" value="P-loop containing nucleotide triphosphate hydrolases"/>
    <property type="match status" value="1"/>
</dbReference>
<proteinExistence type="predicted"/>
<evidence type="ECO:0000259" key="2">
    <source>
        <dbReference type="Pfam" id="PF02492"/>
    </source>
</evidence>
<evidence type="ECO:0000256" key="1">
    <source>
        <dbReference type="SAM" id="MobiDB-lite"/>
    </source>
</evidence>
<sequence>MSFVYGKGEGPTARDPFDKEWWRNVSSRQAVVKQTGSLWADQSIKRRKPKPITFPEPWAGPGLDRVPVVVEHGVTPPPAGGGGVRHHAVFDFGTRVHLLRADGDFQALLKRLHPEGIGCVVVETTGTSDPALFARILFQDQVLLAKFALRSILAVFDARTVEAQLAKPDRPGAKNPHRLQLLSADRVLLSHGGDCGGDGGAPRRAAAAARGDGRGRRGRDAAYDAVRPCRFVKAMVSFAPSDGVLNAVCILEQGFVYEKQLRDLAARLGGALRCGEICRFKAAGLLRLPTGRLEGVLLDGSLDRCDEARVPVDPAAAARGPRSAFEVMDEAADDSKLGEAGDWAPDVGAPCVRLFVIGKRLNAAALRAAVRATVIPEGFVYAADEELDFGLFTDGDDAADDPLSRLIAGAPAEPKTELTVDLDGAAVTLFRRPDGGYAAKRDGNDAELEVIKMFASALYVSLPDVASLPAPPPVM</sequence>
<keyword evidence="4" id="KW-1185">Reference proteome</keyword>
<evidence type="ECO:0000313" key="4">
    <source>
        <dbReference type="Proteomes" id="UP001363151"/>
    </source>
</evidence>
<feature type="region of interest" description="Disordered" evidence="1">
    <location>
        <begin position="198"/>
        <end position="218"/>
    </location>
</feature>
<gene>
    <name evidence="3" type="ORF">SO694_00126086</name>
</gene>
<dbReference type="InterPro" id="IPR003495">
    <property type="entry name" value="CobW/HypB/UreG_nucleotide-bd"/>
</dbReference>
<name>A0ABR1G2Z2_AURAN</name>
<dbReference type="Pfam" id="PF02492">
    <property type="entry name" value="cobW"/>
    <property type="match status" value="1"/>
</dbReference>